<reference evidence="1" key="1">
    <citation type="journal article" date="2019" name="Sci. Rep.">
        <title>Draft genome of Tanacetum cinerariifolium, the natural source of mosquito coil.</title>
        <authorList>
            <person name="Yamashiro T."/>
            <person name="Shiraishi A."/>
            <person name="Satake H."/>
            <person name="Nakayama K."/>
        </authorList>
    </citation>
    <scope>NUCLEOTIDE SEQUENCE</scope>
</reference>
<gene>
    <name evidence="1" type="ORF">Tci_133285</name>
</gene>
<evidence type="ECO:0000313" key="1">
    <source>
        <dbReference type="EMBL" id="GEV61308.1"/>
    </source>
</evidence>
<comment type="caution">
    <text evidence="1">The sequence shown here is derived from an EMBL/GenBank/DDBJ whole genome shotgun (WGS) entry which is preliminary data.</text>
</comment>
<protein>
    <submittedName>
        <fullName evidence="1">Uncharacterized protein</fullName>
    </submittedName>
</protein>
<organism evidence="1">
    <name type="scientific">Tanacetum cinerariifolium</name>
    <name type="common">Dalmatian daisy</name>
    <name type="synonym">Chrysanthemum cinerariifolium</name>
    <dbReference type="NCBI Taxonomy" id="118510"/>
    <lineage>
        <taxon>Eukaryota</taxon>
        <taxon>Viridiplantae</taxon>
        <taxon>Streptophyta</taxon>
        <taxon>Embryophyta</taxon>
        <taxon>Tracheophyta</taxon>
        <taxon>Spermatophyta</taxon>
        <taxon>Magnoliopsida</taxon>
        <taxon>eudicotyledons</taxon>
        <taxon>Gunneridae</taxon>
        <taxon>Pentapetalae</taxon>
        <taxon>asterids</taxon>
        <taxon>campanulids</taxon>
        <taxon>Asterales</taxon>
        <taxon>Asteraceae</taxon>
        <taxon>Asteroideae</taxon>
        <taxon>Anthemideae</taxon>
        <taxon>Anthemidinae</taxon>
        <taxon>Tanacetum</taxon>
    </lineage>
</organism>
<accession>A0A699GT24</accession>
<name>A0A699GT24_TANCI</name>
<dbReference type="EMBL" id="BKCJ010028730">
    <property type="protein sequence ID" value="GEV61308.1"/>
    <property type="molecule type" value="Genomic_DNA"/>
</dbReference>
<sequence>MLSRISFHVLYGRGVLHAATVLAGGIDVPTGSYSIPTAGPPVVDIYTGSDAVPAAKQIDAQVARELEEQQERKDKRMTEQIARDAEVARIHAEEELQGMIGSLDRTNETIAKYLQKYQDFALELPLERRIELISDLVKYQDNYSNIYKFQSQQRRPWTKKQKKDYYMTVIKNNLGWKVKDFKGITFEEIEAKFAVVWKLVEDFIPMVSKEEVERLKRKGFNLEQEKAKKQKTSEELVPIEEVYVQSLQVKHPIIDWKVHIEGQRSYWKIIRLGGSSACYQFFVDLLKHLDREDLNQLWVLVKEYLSIRPALSDKEMELWVELKLYEPDPEDQLWAQIQNYMHAPIEWKLYNLSGVHHVTAKDKEIFMLVEKDYPLRKGLALGRIVGNKMHKAFPLLVRKFPLPEGTSRCLKKNPTAQRREMPLPEVCTAIIVKDKPSVKDDSFL</sequence>
<proteinExistence type="predicted"/>
<dbReference type="AlphaFoldDB" id="A0A699GT24"/>